<dbReference type="InterPro" id="IPR036188">
    <property type="entry name" value="FAD/NAD-bd_sf"/>
</dbReference>
<dbReference type="Proteomes" id="UP000532273">
    <property type="component" value="Unassembled WGS sequence"/>
</dbReference>
<reference evidence="1" key="1">
    <citation type="journal article" date="2014" name="Int. J. Syst. Evol. Microbiol.">
        <title>Complete genome of a new Firmicutes species belonging to the dominant human colonic microbiota ('Ruminococcus bicirculans') reveals two chromosomes and a selective capacity to utilize plant glucans.</title>
        <authorList>
            <consortium name="NISC Comparative Sequencing Program"/>
            <person name="Wegmann U."/>
            <person name="Louis P."/>
            <person name="Goesmann A."/>
            <person name="Henrissat B."/>
            <person name="Duncan S.H."/>
            <person name="Flint H.J."/>
        </authorList>
    </citation>
    <scope>NUCLEOTIDE SEQUENCE</scope>
    <source>
        <strain evidence="1">CGMCC 1.15287</strain>
    </source>
</reference>
<gene>
    <name evidence="1" type="primary">wbyH</name>
    <name evidence="1" type="ORF">GCM10007422_35980</name>
    <name evidence="2" type="ORF">GGQ60_003855</name>
</gene>
<evidence type="ECO:0000313" key="2">
    <source>
        <dbReference type="EMBL" id="MBB4109846.1"/>
    </source>
</evidence>
<comment type="caution">
    <text evidence="2">The sequence shown here is derived from an EMBL/GenBank/DDBJ whole genome shotgun (WGS) entry which is preliminary data.</text>
</comment>
<evidence type="ECO:0000313" key="1">
    <source>
        <dbReference type="EMBL" id="GGH14547.1"/>
    </source>
</evidence>
<name>A0A7W6KFG5_9SPHI</name>
<keyword evidence="4" id="KW-1185">Reference proteome</keyword>
<proteinExistence type="predicted"/>
<reference evidence="4" key="2">
    <citation type="journal article" date="2019" name="Int. J. Syst. Evol. Microbiol.">
        <title>The Global Catalogue of Microorganisms (GCM) 10K type strain sequencing project: providing services to taxonomists for standard genome sequencing and annotation.</title>
        <authorList>
            <consortium name="The Broad Institute Genomics Platform"/>
            <consortium name="The Broad Institute Genome Sequencing Center for Infectious Disease"/>
            <person name="Wu L."/>
            <person name="Ma J."/>
        </authorList>
    </citation>
    <scope>NUCLEOTIDE SEQUENCE [LARGE SCALE GENOMIC DNA]</scope>
    <source>
        <strain evidence="4">CGMCC 1.15287</strain>
    </source>
</reference>
<dbReference type="Proteomes" id="UP000642938">
    <property type="component" value="Unassembled WGS sequence"/>
</dbReference>
<reference evidence="1" key="4">
    <citation type="submission" date="2024-05" db="EMBL/GenBank/DDBJ databases">
        <authorList>
            <person name="Sun Q."/>
            <person name="Zhou Y."/>
        </authorList>
    </citation>
    <scope>NUCLEOTIDE SEQUENCE</scope>
    <source>
        <strain evidence="1">CGMCC 1.15287</strain>
    </source>
</reference>
<dbReference type="GO" id="GO:0008767">
    <property type="term" value="F:UDP-galactopyranose mutase activity"/>
    <property type="evidence" value="ECO:0007669"/>
    <property type="project" value="TreeGrafter"/>
</dbReference>
<dbReference type="EMBL" id="BMHZ01000003">
    <property type="protein sequence ID" value="GGH14547.1"/>
    <property type="molecule type" value="Genomic_DNA"/>
</dbReference>
<sequence length="458" mass="53125">MVLILGAGLAGMSCSYHLGHDCLVVEKKPHAGGHIYSHVVNGFTWDEGPHVSFTKHKYVRDLFARSTKDKFLEYPVYPSNYYKGSWIPHPAQSNLYAVPEPVRSECLNDFLSSREEQDLTKIPDDYEQWSKMAFGEAFYVEFIKSYTEKYWTVDPKLLTTDWVGGRVFYPDIETVKRGFHSAPDQSTHYITSVRYPENGGYYKFAQLLQENMNVLFNKTVDRISLDSKTVYFTDGSNQEYTTLINTLPLPEFIKFISPPADISNAATDLACSELLLLNYVVNHSSKSKAHWLYVYDLDKYATRINFTEMLSPNNGLEGKSGIQVEVYFSKYRQQKESLSEITKKVLKELIDMGLVENEDSLEDVHTQYIKYANVICDHSRKKSLNKIFDYLTQYGLKREVDDLEPMNNWDVLFNEKTNIKMGELVLAGRFGQWKYYWTDDCVMRGKYISETLCDEYKY</sequence>
<evidence type="ECO:0000313" key="3">
    <source>
        <dbReference type="Proteomes" id="UP000532273"/>
    </source>
</evidence>
<dbReference type="AlphaFoldDB" id="A0A7W6KFG5"/>
<protein>
    <submittedName>
        <fullName evidence="1">O-antigen synthesis protein WbyH</fullName>
    </submittedName>
    <submittedName>
        <fullName evidence="2">Protoporphyrinogen oxidase</fullName>
    </submittedName>
</protein>
<organism evidence="2 3">
    <name type="scientific">Pedobacter zeae</name>
    <dbReference type="NCBI Taxonomy" id="1737356"/>
    <lineage>
        <taxon>Bacteria</taxon>
        <taxon>Pseudomonadati</taxon>
        <taxon>Bacteroidota</taxon>
        <taxon>Sphingobacteriia</taxon>
        <taxon>Sphingobacteriales</taxon>
        <taxon>Sphingobacteriaceae</taxon>
        <taxon>Pedobacter</taxon>
    </lineage>
</organism>
<accession>A0A7W6KFG5</accession>
<dbReference type="Gene3D" id="3.50.50.60">
    <property type="entry name" value="FAD/NAD(P)-binding domain"/>
    <property type="match status" value="1"/>
</dbReference>
<dbReference type="PANTHER" id="PTHR21197">
    <property type="entry name" value="UDP-GALACTOPYRANOSE MUTASE"/>
    <property type="match status" value="1"/>
</dbReference>
<dbReference type="EMBL" id="JACIEF010000003">
    <property type="protein sequence ID" value="MBB4109846.1"/>
    <property type="molecule type" value="Genomic_DNA"/>
</dbReference>
<reference evidence="2 3" key="3">
    <citation type="submission" date="2020-08" db="EMBL/GenBank/DDBJ databases">
        <title>Genomic Encyclopedia of Type Strains, Phase IV (KMG-IV): sequencing the most valuable type-strain genomes for metagenomic binning, comparative biology and taxonomic classification.</title>
        <authorList>
            <person name="Goeker M."/>
        </authorList>
    </citation>
    <scope>NUCLEOTIDE SEQUENCE [LARGE SCALE GENOMIC DNA]</scope>
    <source>
        <strain evidence="2 3">DSM 100774</strain>
    </source>
</reference>
<dbReference type="SUPFAM" id="SSF51971">
    <property type="entry name" value="Nucleotide-binding domain"/>
    <property type="match status" value="1"/>
</dbReference>
<evidence type="ECO:0000313" key="4">
    <source>
        <dbReference type="Proteomes" id="UP000642938"/>
    </source>
</evidence>
<dbReference type="PANTHER" id="PTHR21197:SF0">
    <property type="entry name" value="UDP-GALACTOPYRANOSE MUTASE"/>
    <property type="match status" value="1"/>
</dbReference>
<dbReference type="GO" id="GO:0005829">
    <property type="term" value="C:cytosol"/>
    <property type="evidence" value="ECO:0007669"/>
    <property type="project" value="TreeGrafter"/>
</dbReference>
<dbReference type="RefSeq" id="WP_183767141.1">
    <property type="nucleotide sequence ID" value="NZ_BMHZ01000003.1"/>
</dbReference>
<dbReference type="Pfam" id="PF13450">
    <property type="entry name" value="NAD_binding_8"/>
    <property type="match status" value="1"/>
</dbReference>
<dbReference type="GO" id="GO:0050660">
    <property type="term" value="F:flavin adenine dinucleotide binding"/>
    <property type="evidence" value="ECO:0007669"/>
    <property type="project" value="TreeGrafter"/>
</dbReference>